<gene>
    <name evidence="2" type="ORF">EDD29_2082</name>
</gene>
<accession>A0A3N1CTK6</accession>
<organism evidence="2 3">
    <name type="scientific">Actinocorallia herbida</name>
    <dbReference type="NCBI Taxonomy" id="58109"/>
    <lineage>
        <taxon>Bacteria</taxon>
        <taxon>Bacillati</taxon>
        <taxon>Actinomycetota</taxon>
        <taxon>Actinomycetes</taxon>
        <taxon>Streptosporangiales</taxon>
        <taxon>Thermomonosporaceae</taxon>
        <taxon>Actinocorallia</taxon>
    </lineage>
</organism>
<dbReference type="AlphaFoldDB" id="A0A3N1CTK6"/>
<keyword evidence="1" id="KW-0472">Membrane</keyword>
<dbReference type="EMBL" id="RJKE01000001">
    <property type="protein sequence ID" value="ROO84555.1"/>
    <property type="molecule type" value="Genomic_DNA"/>
</dbReference>
<dbReference type="Proteomes" id="UP000272400">
    <property type="component" value="Unassembled WGS sequence"/>
</dbReference>
<dbReference type="InterPro" id="IPR010699">
    <property type="entry name" value="DUF1275"/>
</dbReference>
<reference evidence="2 3" key="1">
    <citation type="submission" date="2018-11" db="EMBL/GenBank/DDBJ databases">
        <title>Sequencing the genomes of 1000 actinobacteria strains.</title>
        <authorList>
            <person name="Klenk H.-P."/>
        </authorList>
    </citation>
    <scope>NUCLEOTIDE SEQUENCE [LARGE SCALE GENOMIC DNA]</scope>
    <source>
        <strain evidence="2 3">DSM 44254</strain>
    </source>
</reference>
<feature type="transmembrane region" description="Helical" evidence="1">
    <location>
        <begin position="57"/>
        <end position="78"/>
    </location>
</feature>
<keyword evidence="1" id="KW-0812">Transmembrane</keyword>
<comment type="caution">
    <text evidence="2">The sequence shown here is derived from an EMBL/GenBank/DDBJ whole genome shotgun (WGS) entry which is preliminary data.</text>
</comment>
<protein>
    <submittedName>
        <fullName evidence="2">Uncharacterized membrane protein YoaK (UPF0700 family)</fullName>
    </submittedName>
</protein>
<dbReference type="RefSeq" id="WP_170201344.1">
    <property type="nucleotide sequence ID" value="NZ_RJKE01000001.1"/>
</dbReference>
<feature type="transmembrane region" description="Helical" evidence="1">
    <location>
        <begin position="12"/>
        <end position="37"/>
    </location>
</feature>
<dbReference type="PANTHER" id="PTHR37314:SF4">
    <property type="entry name" value="UPF0700 TRANSMEMBRANE PROTEIN YOAK"/>
    <property type="match status" value="1"/>
</dbReference>
<feature type="transmembrane region" description="Helical" evidence="1">
    <location>
        <begin position="118"/>
        <end position="142"/>
    </location>
</feature>
<keyword evidence="3" id="KW-1185">Reference proteome</keyword>
<evidence type="ECO:0000313" key="2">
    <source>
        <dbReference type="EMBL" id="ROO84555.1"/>
    </source>
</evidence>
<keyword evidence="1" id="KW-1133">Transmembrane helix</keyword>
<proteinExistence type="predicted"/>
<dbReference type="Pfam" id="PF06912">
    <property type="entry name" value="DUF1275"/>
    <property type="match status" value="1"/>
</dbReference>
<sequence>MGEQAGVARWAAAVLAACAGATDLLAVATLGGAFAGIVTGNFVNAAWGVTARDAARVVPAVVAVVAFAVGAAVWARVWRRPEGSLTWPLVCELCLLLVVGVGWLAAGGEPGPWASSALLALASAAMGGQSVTALRLPVVTTYMTGMLTVGVRDLVAGKADRGALVRQIGALALGAALGGCLLLLHSPLVAVLPAFLLACALALHLRHDALANRTDP</sequence>
<evidence type="ECO:0000256" key="1">
    <source>
        <dbReference type="SAM" id="Phobius"/>
    </source>
</evidence>
<name>A0A3N1CTK6_9ACTN</name>
<feature type="transmembrane region" description="Helical" evidence="1">
    <location>
        <begin position="85"/>
        <end position="106"/>
    </location>
</feature>
<feature type="transmembrane region" description="Helical" evidence="1">
    <location>
        <begin position="190"/>
        <end position="206"/>
    </location>
</feature>
<evidence type="ECO:0000313" key="3">
    <source>
        <dbReference type="Proteomes" id="UP000272400"/>
    </source>
</evidence>
<dbReference type="PANTHER" id="PTHR37314">
    <property type="entry name" value="SLR0142 PROTEIN"/>
    <property type="match status" value="1"/>
</dbReference>
<feature type="transmembrane region" description="Helical" evidence="1">
    <location>
        <begin position="163"/>
        <end position="184"/>
    </location>
</feature>